<evidence type="ECO:0000313" key="2">
    <source>
        <dbReference type="EMBL" id="MPC88580.1"/>
    </source>
</evidence>
<dbReference type="Proteomes" id="UP000324222">
    <property type="component" value="Unassembled WGS sequence"/>
</dbReference>
<reference evidence="2 3" key="1">
    <citation type="submission" date="2019-05" db="EMBL/GenBank/DDBJ databases">
        <title>Another draft genome of Portunus trituberculatus and its Hox gene families provides insights of decapod evolution.</title>
        <authorList>
            <person name="Jeong J.-H."/>
            <person name="Song I."/>
            <person name="Kim S."/>
            <person name="Choi T."/>
            <person name="Kim D."/>
            <person name="Ryu S."/>
            <person name="Kim W."/>
        </authorList>
    </citation>
    <scope>NUCLEOTIDE SEQUENCE [LARGE SCALE GENOMIC DNA]</scope>
    <source>
        <tissue evidence="2">Muscle</tissue>
    </source>
</reference>
<sequence>MDASTTVIKLNRTPSPGKTNKSTKIAMDCATLTYACVTASTPPHSAESAGPPPVSSPSKLGGMWGIGGLREAGKFE</sequence>
<keyword evidence="3" id="KW-1185">Reference proteome</keyword>
<accession>A0A5B7IVB7</accession>
<dbReference type="AlphaFoldDB" id="A0A5B7IVB7"/>
<name>A0A5B7IVB7_PORTR</name>
<protein>
    <submittedName>
        <fullName evidence="2">Uncharacterized protein</fullName>
    </submittedName>
</protein>
<gene>
    <name evidence="2" type="ORF">E2C01_083494</name>
</gene>
<feature type="region of interest" description="Disordered" evidence="1">
    <location>
        <begin position="40"/>
        <end position="65"/>
    </location>
</feature>
<dbReference type="EMBL" id="VSRR010078225">
    <property type="protein sequence ID" value="MPC88580.1"/>
    <property type="molecule type" value="Genomic_DNA"/>
</dbReference>
<feature type="region of interest" description="Disordered" evidence="1">
    <location>
        <begin position="1"/>
        <end position="22"/>
    </location>
</feature>
<proteinExistence type="predicted"/>
<comment type="caution">
    <text evidence="2">The sequence shown here is derived from an EMBL/GenBank/DDBJ whole genome shotgun (WGS) entry which is preliminary data.</text>
</comment>
<organism evidence="2 3">
    <name type="scientific">Portunus trituberculatus</name>
    <name type="common">Swimming crab</name>
    <name type="synonym">Neptunus trituberculatus</name>
    <dbReference type="NCBI Taxonomy" id="210409"/>
    <lineage>
        <taxon>Eukaryota</taxon>
        <taxon>Metazoa</taxon>
        <taxon>Ecdysozoa</taxon>
        <taxon>Arthropoda</taxon>
        <taxon>Crustacea</taxon>
        <taxon>Multicrustacea</taxon>
        <taxon>Malacostraca</taxon>
        <taxon>Eumalacostraca</taxon>
        <taxon>Eucarida</taxon>
        <taxon>Decapoda</taxon>
        <taxon>Pleocyemata</taxon>
        <taxon>Brachyura</taxon>
        <taxon>Eubrachyura</taxon>
        <taxon>Portunoidea</taxon>
        <taxon>Portunidae</taxon>
        <taxon>Portuninae</taxon>
        <taxon>Portunus</taxon>
    </lineage>
</organism>
<evidence type="ECO:0000313" key="3">
    <source>
        <dbReference type="Proteomes" id="UP000324222"/>
    </source>
</evidence>
<evidence type="ECO:0000256" key="1">
    <source>
        <dbReference type="SAM" id="MobiDB-lite"/>
    </source>
</evidence>